<reference evidence="6 7" key="1">
    <citation type="submission" date="2014-04" db="EMBL/GenBank/DDBJ databases">
        <authorList>
            <consortium name="DOE Joint Genome Institute"/>
            <person name="Kuo A."/>
            <person name="Zuccaro A."/>
            <person name="Kohler A."/>
            <person name="Nagy L.G."/>
            <person name="Floudas D."/>
            <person name="Copeland A."/>
            <person name="Barry K.W."/>
            <person name="Cichocki N."/>
            <person name="Veneault-Fourrey C."/>
            <person name="LaButti K."/>
            <person name="Lindquist E.A."/>
            <person name="Lipzen A."/>
            <person name="Lundell T."/>
            <person name="Morin E."/>
            <person name="Murat C."/>
            <person name="Sun H."/>
            <person name="Tunlid A."/>
            <person name="Henrissat B."/>
            <person name="Grigoriev I.V."/>
            <person name="Hibbett D.S."/>
            <person name="Martin F."/>
            <person name="Nordberg H.P."/>
            <person name="Cantor M.N."/>
            <person name="Hua S.X."/>
        </authorList>
    </citation>
    <scope>NUCLEOTIDE SEQUENCE [LARGE SCALE GENOMIC DNA]</scope>
    <source>
        <strain evidence="6 7">MAFF 305830</strain>
    </source>
</reference>
<dbReference type="GO" id="GO:0050660">
    <property type="term" value="F:flavin adenine dinucleotide binding"/>
    <property type="evidence" value="ECO:0007669"/>
    <property type="project" value="TreeGrafter"/>
</dbReference>
<dbReference type="OrthoDB" id="202203at2759"/>
<dbReference type="GO" id="GO:0004174">
    <property type="term" value="F:electron-transferring-flavoprotein dehydrogenase activity"/>
    <property type="evidence" value="ECO:0007669"/>
    <property type="project" value="TreeGrafter"/>
</dbReference>
<organism evidence="6 7">
    <name type="scientific">Serendipita vermifera MAFF 305830</name>
    <dbReference type="NCBI Taxonomy" id="933852"/>
    <lineage>
        <taxon>Eukaryota</taxon>
        <taxon>Fungi</taxon>
        <taxon>Dikarya</taxon>
        <taxon>Basidiomycota</taxon>
        <taxon>Agaricomycotina</taxon>
        <taxon>Agaricomycetes</taxon>
        <taxon>Sebacinales</taxon>
        <taxon>Serendipitaceae</taxon>
        <taxon>Serendipita</taxon>
    </lineage>
</organism>
<dbReference type="Proteomes" id="UP000054097">
    <property type="component" value="Unassembled WGS sequence"/>
</dbReference>
<evidence type="ECO:0000256" key="2">
    <source>
        <dbReference type="ARBA" id="ARBA00022630"/>
    </source>
</evidence>
<evidence type="ECO:0000256" key="1">
    <source>
        <dbReference type="ARBA" id="ARBA00006442"/>
    </source>
</evidence>
<dbReference type="AlphaFoldDB" id="A0A0C2XZZ5"/>
<evidence type="ECO:0000256" key="3">
    <source>
        <dbReference type="ARBA" id="ARBA00022827"/>
    </source>
</evidence>
<feature type="domain" description="FAD/NAD(P)-binding" evidence="5">
    <location>
        <begin position="6"/>
        <end position="315"/>
    </location>
</feature>
<evidence type="ECO:0000313" key="7">
    <source>
        <dbReference type="Proteomes" id="UP000054097"/>
    </source>
</evidence>
<keyword evidence="2" id="KW-0285">Flavoprotein</keyword>
<reference evidence="7" key="2">
    <citation type="submission" date="2015-01" db="EMBL/GenBank/DDBJ databases">
        <title>Evolutionary Origins and Diversification of the Mycorrhizal Mutualists.</title>
        <authorList>
            <consortium name="DOE Joint Genome Institute"/>
            <consortium name="Mycorrhizal Genomics Consortium"/>
            <person name="Kohler A."/>
            <person name="Kuo A."/>
            <person name="Nagy L.G."/>
            <person name="Floudas D."/>
            <person name="Copeland A."/>
            <person name="Barry K.W."/>
            <person name="Cichocki N."/>
            <person name="Veneault-Fourrey C."/>
            <person name="LaButti K."/>
            <person name="Lindquist E.A."/>
            <person name="Lipzen A."/>
            <person name="Lundell T."/>
            <person name="Morin E."/>
            <person name="Murat C."/>
            <person name="Riley R."/>
            <person name="Ohm R."/>
            <person name="Sun H."/>
            <person name="Tunlid A."/>
            <person name="Henrissat B."/>
            <person name="Grigoriev I.V."/>
            <person name="Hibbett D.S."/>
            <person name="Martin F."/>
        </authorList>
    </citation>
    <scope>NUCLEOTIDE SEQUENCE [LARGE SCALE GENOMIC DNA]</scope>
    <source>
        <strain evidence="7">MAFF 305830</strain>
    </source>
</reference>
<dbReference type="SUPFAM" id="SSF51905">
    <property type="entry name" value="FAD/NAD(P)-binding domain"/>
    <property type="match status" value="1"/>
</dbReference>
<dbReference type="PANTHER" id="PTHR43735:SF3">
    <property type="entry name" value="FERROPTOSIS SUPPRESSOR PROTEIN 1"/>
    <property type="match status" value="1"/>
</dbReference>
<evidence type="ECO:0000259" key="5">
    <source>
        <dbReference type="Pfam" id="PF07992"/>
    </source>
</evidence>
<dbReference type="STRING" id="933852.A0A0C2XZZ5"/>
<dbReference type="PRINTS" id="PR00411">
    <property type="entry name" value="PNDRDTASEI"/>
</dbReference>
<comment type="similarity">
    <text evidence="1">Belongs to the FAD-dependent oxidoreductase family.</text>
</comment>
<name>A0A0C2XZZ5_SERVB</name>
<sequence length="405" mass="43229">MSEKISVVVVGGGAAATTVAAALDKTLDPSRHSLTLITESDYLRHHPAALRAIVTAEGNLEDQICIPYDKVFGKDKKGGAGRVGTVKFGKVISIEENANEEGGAIVLENNERVKWDYLTIATGSEWNGPLRWPTKREDVKSYLDNWRERLATAKSVLLVGSGAVGSELAGEIVEFFPSTEVTVVNRNPLPLNETYPDSFRERVKAGLTGRGVKFIGGDSVSSLAPNVLNGTESVSPGRSITTDKGVKVAADLIIPTTGRRGVNTHFLGASSSPSAANINKSLVAGGHLDVLATLQLKTNPRVFAAGDVVALPEQHTLIKAANHAPVVAANIFALIQANGDNKKALKNYTKAMDAILITNGRTRGVMYVDLFRFFGRPIIFGDWLSAKLKSNGLLIGMAKGMMNQD</sequence>
<keyword evidence="4" id="KW-0560">Oxidoreductase</keyword>
<dbReference type="Gene3D" id="3.50.50.100">
    <property type="match status" value="1"/>
</dbReference>
<accession>A0A0C2XZZ5</accession>
<dbReference type="Pfam" id="PF07992">
    <property type="entry name" value="Pyr_redox_2"/>
    <property type="match status" value="1"/>
</dbReference>
<evidence type="ECO:0000313" key="6">
    <source>
        <dbReference type="EMBL" id="KIM34432.1"/>
    </source>
</evidence>
<dbReference type="InterPro" id="IPR036188">
    <property type="entry name" value="FAD/NAD-bd_sf"/>
</dbReference>
<dbReference type="GO" id="GO:0005737">
    <property type="term" value="C:cytoplasm"/>
    <property type="evidence" value="ECO:0007669"/>
    <property type="project" value="TreeGrafter"/>
</dbReference>
<dbReference type="PRINTS" id="PR00368">
    <property type="entry name" value="FADPNR"/>
</dbReference>
<keyword evidence="3" id="KW-0274">FAD</keyword>
<dbReference type="EMBL" id="KN824277">
    <property type="protein sequence ID" value="KIM34432.1"/>
    <property type="molecule type" value="Genomic_DNA"/>
</dbReference>
<dbReference type="PANTHER" id="PTHR43735">
    <property type="entry name" value="APOPTOSIS-INDUCING FACTOR 1"/>
    <property type="match status" value="1"/>
</dbReference>
<keyword evidence="7" id="KW-1185">Reference proteome</keyword>
<evidence type="ECO:0000256" key="4">
    <source>
        <dbReference type="ARBA" id="ARBA00023002"/>
    </source>
</evidence>
<dbReference type="HOGENOM" id="CLU_019845_2_0_1"/>
<dbReference type="InterPro" id="IPR023753">
    <property type="entry name" value="FAD/NAD-binding_dom"/>
</dbReference>
<gene>
    <name evidence="6" type="ORF">M408DRAFT_59628</name>
</gene>
<proteinExistence type="inferred from homology"/>
<protein>
    <recommendedName>
        <fullName evidence="5">FAD/NAD(P)-binding domain-containing protein</fullName>
    </recommendedName>
</protein>